<dbReference type="AlphaFoldDB" id="A0A561TF86"/>
<dbReference type="OrthoDB" id="4240426at2"/>
<sequence length="177" mass="19277">MDRLLHHELRAVFAALAVAAVCGVGRGLVHGFSVPSDAGDLTTLFVTLCMASALWTLLGATRLKWVSEVRDFERAVPVEDIGVVPPAGRSLRGDWFRPGFFAGYLAFTLPLALLWEAAVFLAPLWSALNWLGKAALISHWEHRHGLLLWRGHVGGEPWRLSVSRRAPAPADTGEPPA</sequence>
<protein>
    <submittedName>
        <fullName evidence="2">Uncharacterized protein</fullName>
    </submittedName>
</protein>
<dbReference type="Proteomes" id="UP000316603">
    <property type="component" value="Unassembled WGS sequence"/>
</dbReference>
<feature type="transmembrane region" description="Helical" evidence="1">
    <location>
        <begin position="41"/>
        <end position="60"/>
    </location>
</feature>
<reference evidence="2 3" key="1">
    <citation type="submission" date="2019-06" db="EMBL/GenBank/DDBJ databases">
        <title>Sequencing the genomes of 1000 actinobacteria strains.</title>
        <authorList>
            <person name="Klenk H.-P."/>
        </authorList>
    </citation>
    <scope>NUCLEOTIDE SEQUENCE [LARGE SCALE GENOMIC DNA]</scope>
    <source>
        <strain evidence="2 3">DSM 41695</strain>
    </source>
</reference>
<keyword evidence="1" id="KW-1133">Transmembrane helix</keyword>
<organism evidence="2 3">
    <name type="scientific">Streptomyces capillispiralis</name>
    <dbReference type="NCBI Taxonomy" id="68182"/>
    <lineage>
        <taxon>Bacteria</taxon>
        <taxon>Bacillati</taxon>
        <taxon>Actinomycetota</taxon>
        <taxon>Actinomycetes</taxon>
        <taxon>Kitasatosporales</taxon>
        <taxon>Streptomycetaceae</taxon>
        <taxon>Streptomyces</taxon>
    </lineage>
</organism>
<name>A0A561TF86_9ACTN</name>
<dbReference type="EMBL" id="VIWV01000001">
    <property type="protein sequence ID" value="TWF85751.1"/>
    <property type="molecule type" value="Genomic_DNA"/>
</dbReference>
<gene>
    <name evidence="2" type="ORF">FHX78_112704</name>
</gene>
<proteinExistence type="predicted"/>
<evidence type="ECO:0000313" key="2">
    <source>
        <dbReference type="EMBL" id="TWF85751.1"/>
    </source>
</evidence>
<keyword evidence="3" id="KW-1185">Reference proteome</keyword>
<accession>A0A561TF86</accession>
<dbReference type="RefSeq" id="WP_145867709.1">
    <property type="nucleotide sequence ID" value="NZ_BNCE01000001.1"/>
</dbReference>
<keyword evidence="1" id="KW-0812">Transmembrane</keyword>
<comment type="caution">
    <text evidence="2">The sequence shown here is derived from an EMBL/GenBank/DDBJ whole genome shotgun (WGS) entry which is preliminary data.</text>
</comment>
<feature type="transmembrane region" description="Helical" evidence="1">
    <location>
        <begin position="99"/>
        <end position="122"/>
    </location>
</feature>
<evidence type="ECO:0000313" key="3">
    <source>
        <dbReference type="Proteomes" id="UP000316603"/>
    </source>
</evidence>
<keyword evidence="1" id="KW-0472">Membrane</keyword>
<evidence type="ECO:0000256" key="1">
    <source>
        <dbReference type="SAM" id="Phobius"/>
    </source>
</evidence>